<protein>
    <recommendedName>
        <fullName evidence="1">DinB-like domain-containing protein</fullName>
    </recommendedName>
</protein>
<evidence type="ECO:0000313" key="3">
    <source>
        <dbReference type="Proteomes" id="UP000249248"/>
    </source>
</evidence>
<dbReference type="SUPFAM" id="SSF109854">
    <property type="entry name" value="DinB/YfiT-like putative metalloenzymes"/>
    <property type="match status" value="1"/>
</dbReference>
<dbReference type="InterPro" id="IPR024775">
    <property type="entry name" value="DinB-like"/>
</dbReference>
<organism evidence="2 3">
    <name type="scientific">Putridiphycobacter roseus</name>
    <dbReference type="NCBI Taxonomy" id="2219161"/>
    <lineage>
        <taxon>Bacteria</taxon>
        <taxon>Pseudomonadati</taxon>
        <taxon>Bacteroidota</taxon>
        <taxon>Flavobacteriia</taxon>
        <taxon>Flavobacteriales</taxon>
        <taxon>Crocinitomicaceae</taxon>
        <taxon>Putridiphycobacter</taxon>
    </lineage>
</organism>
<dbReference type="InterPro" id="IPR034660">
    <property type="entry name" value="DinB/YfiT-like"/>
</dbReference>
<proteinExistence type="predicted"/>
<reference evidence="2 3" key="1">
    <citation type="submission" date="2018-06" db="EMBL/GenBank/DDBJ databases">
        <title>The draft genome sequence of Crocinitomix sp. SM1701.</title>
        <authorList>
            <person name="Zhang X."/>
        </authorList>
    </citation>
    <scope>NUCLEOTIDE SEQUENCE [LARGE SCALE GENOMIC DNA]</scope>
    <source>
        <strain evidence="2 3">SM1701</strain>
    </source>
</reference>
<feature type="domain" description="DinB-like" evidence="1">
    <location>
        <begin position="31"/>
        <end position="166"/>
    </location>
</feature>
<gene>
    <name evidence="2" type="ORF">DNU06_01625</name>
</gene>
<evidence type="ECO:0000259" key="1">
    <source>
        <dbReference type="Pfam" id="PF12867"/>
    </source>
</evidence>
<dbReference type="OrthoDB" id="9793216at2"/>
<sequence>MAIIKPANLHPDAYFTHYINLAEGNDLLPSLESSKAQTIRVLESISSRQEGYRYAPKKWTVKQVFQHINDTERIMAYRALRFLRKDITELKGYNEDDFATEDSSEELSLAAIQSEYVAIREATIQLFENANIDNIDFVGTANQVKLTPRMIGWIIVGHSVHHQNVIHDRYLNND</sequence>
<dbReference type="Pfam" id="PF12867">
    <property type="entry name" value="DinB_2"/>
    <property type="match status" value="1"/>
</dbReference>
<comment type="caution">
    <text evidence="2">The sequence shown here is derived from an EMBL/GenBank/DDBJ whole genome shotgun (WGS) entry which is preliminary data.</text>
</comment>
<keyword evidence="3" id="KW-1185">Reference proteome</keyword>
<dbReference type="Proteomes" id="UP000249248">
    <property type="component" value="Unassembled WGS sequence"/>
</dbReference>
<dbReference type="EMBL" id="QKSB01000001">
    <property type="protein sequence ID" value="PZE18558.1"/>
    <property type="molecule type" value="Genomic_DNA"/>
</dbReference>
<dbReference type="Gene3D" id="1.20.120.450">
    <property type="entry name" value="dinb family like domain"/>
    <property type="match status" value="1"/>
</dbReference>
<name>A0A2W1NUV7_9FLAO</name>
<dbReference type="RefSeq" id="WP_111061459.1">
    <property type="nucleotide sequence ID" value="NZ_JBHUCU010000007.1"/>
</dbReference>
<evidence type="ECO:0000313" key="2">
    <source>
        <dbReference type="EMBL" id="PZE18558.1"/>
    </source>
</evidence>
<accession>A0A2W1NUV7</accession>
<dbReference type="AlphaFoldDB" id="A0A2W1NUV7"/>